<dbReference type="Proteomes" id="UP000692954">
    <property type="component" value="Unassembled WGS sequence"/>
</dbReference>
<protein>
    <submittedName>
        <fullName evidence="1">Uncharacterized protein</fullName>
    </submittedName>
</protein>
<proteinExistence type="predicted"/>
<gene>
    <name evidence="1" type="ORF">PSON_ATCC_30995.1.T0660271</name>
</gene>
<sequence>MKILSSTAQMSQFFTTFSLDTHPIQGMGYFEGAIVRSTIYIKQYRITIFTYFFFN</sequence>
<keyword evidence="2" id="KW-1185">Reference proteome</keyword>
<evidence type="ECO:0000313" key="1">
    <source>
        <dbReference type="EMBL" id="CAD8096620.1"/>
    </source>
</evidence>
<name>A0A8S1NY53_9CILI</name>
<evidence type="ECO:0000313" key="2">
    <source>
        <dbReference type="Proteomes" id="UP000692954"/>
    </source>
</evidence>
<dbReference type="EMBL" id="CAJJDN010000066">
    <property type="protein sequence ID" value="CAD8096620.1"/>
    <property type="molecule type" value="Genomic_DNA"/>
</dbReference>
<reference evidence="1" key="1">
    <citation type="submission" date="2021-01" db="EMBL/GenBank/DDBJ databases">
        <authorList>
            <consortium name="Genoscope - CEA"/>
            <person name="William W."/>
        </authorList>
    </citation>
    <scope>NUCLEOTIDE SEQUENCE</scope>
</reference>
<accession>A0A8S1NY53</accession>
<organism evidence="1 2">
    <name type="scientific">Paramecium sonneborni</name>
    <dbReference type="NCBI Taxonomy" id="65129"/>
    <lineage>
        <taxon>Eukaryota</taxon>
        <taxon>Sar</taxon>
        <taxon>Alveolata</taxon>
        <taxon>Ciliophora</taxon>
        <taxon>Intramacronucleata</taxon>
        <taxon>Oligohymenophorea</taxon>
        <taxon>Peniculida</taxon>
        <taxon>Parameciidae</taxon>
        <taxon>Paramecium</taxon>
    </lineage>
</organism>
<dbReference type="AlphaFoldDB" id="A0A8S1NY53"/>
<comment type="caution">
    <text evidence="1">The sequence shown here is derived from an EMBL/GenBank/DDBJ whole genome shotgun (WGS) entry which is preliminary data.</text>
</comment>